<evidence type="ECO:0000313" key="1">
    <source>
        <dbReference type="EMBL" id="JAH38057.1"/>
    </source>
</evidence>
<dbReference type="EMBL" id="GBXM01070520">
    <property type="protein sequence ID" value="JAH38057.1"/>
    <property type="molecule type" value="Transcribed_RNA"/>
</dbReference>
<accession>A0A0E9SA03</accession>
<reference evidence="1" key="2">
    <citation type="journal article" date="2015" name="Fish Shellfish Immunol.">
        <title>Early steps in the European eel (Anguilla anguilla)-Vibrio vulnificus interaction in the gills: Role of the RtxA13 toxin.</title>
        <authorList>
            <person name="Callol A."/>
            <person name="Pajuelo D."/>
            <person name="Ebbesson L."/>
            <person name="Teles M."/>
            <person name="MacKenzie S."/>
            <person name="Amaro C."/>
        </authorList>
    </citation>
    <scope>NUCLEOTIDE SEQUENCE</scope>
</reference>
<name>A0A0E9SA03_ANGAN</name>
<sequence>MLLWRLFFLLLRLRL</sequence>
<reference evidence="1" key="1">
    <citation type="submission" date="2014-11" db="EMBL/GenBank/DDBJ databases">
        <authorList>
            <person name="Amaro Gonzalez C."/>
        </authorList>
    </citation>
    <scope>NUCLEOTIDE SEQUENCE</scope>
</reference>
<proteinExistence type="predicted"/>
<organism evidence="1">
    <name type="scientific">Anguilla anguilla</name>
    <name type="common">European freshwater eel</name>
    <name type="synonym">Muraena anguilla</name>
    <dbReference type="NCBI Taxonomy" id="7936"/>
    <lineage>
        <taxon>Eukaryota</taxon>
        <taxon>Metazoa</taxon>
        <taxon>Chordata</taxon>
        <taxon>Craniata</taxon>
        <taxon>Vertebrata</taxon>
        <taxon>Euteleostomi</taxon>
        <taxon>Actinopterygii</taxon>
        <taxon>Neopterygii</taxon>
        <taxon>Teleostei</taxon>
        <taxon>Anguilliformes</taxon>
        <taxon>Anguillidae</taxon>
        <taxon>Anguilla</taxon>
    </lineage>
</organism>
<protein>
    <submittedName>
        <fullName evidence="1">Uncharacterized protein</fullName>
    </submittedName>
</protein>